<dbReference type="Pfam" id="PF13614">
    <property type="entry name" value="AAA_31"/>
    <property type="match status" value="1"/>
</dbReference>
<proteinExistence type="predicted"/>
<dbReference type="GO" id="GO:0016787">
    <property type="term" value="F:hydrolase activity"/>
    <property type="evidence" value="ECO:0007669"/>
    <property type="project" value="UniProtKB-KW"/>
</dbReference>
<evidence type="ECO:0000259" key="1">
    <source>
        <dbReference type="Pfam" id="PF13614"/>
    </source>
</evidence>
<dbReference type="SUPFAM" id="SSF52540">
    <property type="entry name" value="P-loop containing nucleoside triphosphate hydrolases"/>
    <property type="match status" value="1"/>
</dbReference>
<dbReference type="InterPro" id="IPR025669">
    <property type="entry name" value="AAA_dom"/>
</dbReference>
<protein>
    <submittedName>
        <fullName evidence="2">Chromosome-partitioning ATPase Soj</fullName>
        <ecNumber evidence="2">3.6.-.-</ecNumber>
    </submittedName>
</protein>
<sequence>MTAKVITICSQKGGIGKTFATTEIAAELQRRSYRTCAVDGDWMSALTSRQFPDGLPLEIDANPSGRVLTPGTAHVNRIYGEEPFEPLRLHDGRGFMGATEELNDINNRNSDCIYDFRARFAELRDQFDYILIDSSPVWSNLLMANHLVADYLLIPTLLEKTSRLGAEKHLRTLKKIKERYNPDLKLLGIVVTQATVANYKKEVLGGRYASVDTENIKMLLEILEENGFGPEHLLEIIPYVQTKVREAIELNYTMKEYAPDSPLVARYDALVDTIIARTGG</sequence>
<name>A0A1C3HNE3_SERMA</name>
<feature type="domain" description="AAA" evidence="1">
    <location>
        <begin position="3"/>
        <end position="185"/>
    </location>
</feature>
<dbReference type="PANTHER" id="PTHR13696">
    <property type="entry name" value="P-LOOP CONTAINING NUCLEOSIDE TRIPHOSPHATE HYDROLASE"/>
    <property type="match status" value="1"/>
</dbReference>
<gene>
    <name evidence="2" type="primary">soj_1</name>
    <name evidence="2" type="ORF">PWN146_05311</name>
</gene>
<dbReference type="EMBL" id="LT575491">
    <property type="protein sequence ID" value="SAY46542.1"/>
    <property type="molecule type" value="Genomic_DNA"/>
</dbReference>
<dbReference type="AlphaFoldDB" id="A0A1C3HNE3"/>
<dbReference type="InterPro" id="IPR027417">
    <property type="entry name" value="P-loop_NTPase"/>
</dbReference>
<dbReference type="InterPro" id="IPR050678">
    <property type="entry name" value="DNA_Partitioning_ATPase"/>
</dbReference>
<evidence type="ECO:0000313" key="2">
    <source>
        <dbReference type="EMBL" id="SAY46542.1"/>
    </source>
</evidence>
<dbReference type="Gene3D" id="3.40.50.300">
    <property type="entry name" value="P-loop containing nucleotide triphosphate hydrolases"/>
    <property type="match status" value="1"/>
</dbReference>
<keyword evidence="2" id="KW-0378">Hydrolase</keyword>
<reference evidence="2" key="1">
    <citation type="submission" date="2016-05" db="EMBL/GenBank/DDBJ databases">
        <authorList>
            <person name="Lavstsen T."/>
            <person name="Jespersen J.S."/>
        </authorList>
    </citation>
    <scope>NUCLEOTIDE SEQUENCE</scope>
    <source>
        <strain evidence="2">PWN146_assembly</strain>
    </source>
</reference>
<dbReference type="PANTHER" id="PTHR13696:SF52">
    <property type="entry name" value="PARA FAMILY PROTEIN CT_582"/>
    <property type="match status" value="1"/>
</dbReference>
<dbReference type="EC" id="3.6.-.-" evidence="2"/>
<dbReference type="RefSeq" id="WP_172691752.1">
    <property type="nucleotide sequence ID" value="NZ_JAZBHT010000015.1"/>
</dbReference>
<dbReference type="CDD" id="cd02042">
    <property type="entry name" value="ParAB_family"/>
    <property type="match status" value="1"/>
</dbReference>
<accession>A0A1C3HNE3</accession>
<organism evidence="2">
    <name type="scientific">Serratia marcescens</name>
    <dbReference type="NCBI Taxonomy" id="615"/>
    <lineage>
        <taxon>Bacteria</taxon>
        <taxon>Pseudomonadati</taxon>
        <taxon>Pseudomonadota</taxon>
        <taxon>Gammaproteobacteria</taxon>
        <taxon>Enterobacterales</taxon>
        <taxon>Yersiniaceae</taxon>
        <taxon>Serratia</taxon>
    </lineage>
</organism>